<dbReference type="SUPFAM" id="SSF46894">
    <property type="entry name" value="C-terminal effector domain of the bipartite response regulators"/>
    <property type="match status" value="1"/>
</dbReference>
<feature type="domain" description="HTH luxR-type" evidence="3">
    <location>
        <begin position="823"/>
        <end position="888"/>
    </location>
</feature>
<evidence type="ECO:0000256" key="1">
    <source>
        <dbReference type="ARBA" id="ARBA00022741"/>
    </source>
</evidence>
<dbReference type="InterPro" id="IPR016032">
    <property type="entry name" value="Sig_transdc_resp-reg_C-effctor"/>
</dbReference>
<dbReference type="SMART" id="SM00421">
    <property type="entry name" value="HTH_LUXR"/>
    <property type="match status" value="1"/>
</dbReference>
<keyword evidence="1" id="KW-0547">Nucleotide-binding</keyword>
<evidence type="ECO:0000256" key="2">
    <source>
        <dbReference type="ARBA" id="ARBA00022840"/>
    </source>
</evidence>
<dbReference type="PROSITE" id="PS50043">
    <property type="entry name" value="HTH_LUXR_2"/>
    <property type="match status" value="1"/>
</dbReference>
<gene>
    <name evidence="4" type="ORF">ACFSYJ_37970</name>
</gene>
<dbReference type="SUPFAM" id="SSF52540">
    <property type="entry name" value="P-loop containing nucleoside triphosphate hydrolases"/>
    <property type="match status" value="1"/>
</dbReference>
<dbReference type="PANTHER" id="PTHR16305">
    <property type="entry name" value="TESTICULAR SOLUBLE ADENYLYL CYCLASE"/>
    <property type="match status" value="1"/>
</dbReference>
<dbReference type="Pfam" id="PF13191">
    <property type="entry name" value="AAA_16"/>
    <property type="match status" value="1"/>
</dbReference>
<dbReference type="EMBL" id="JBHUKU010000026">
    <property type="protein sequence ID" value="MFD2464455.1"/>
    <property type="molecule type" value="Genomic_DNA"/>
</dbReference>
<dbReference type="Proteomes" id="UP001597419">
    <property type="component" value="Unassembled WGS sequence"/>
</dbReference>
<accession>A0ABW5GUB0</accession>
<proteinExistence type="predicted"/>
<dbReference type="CDD" id="cd06170">
    <property type="entry name" value="LuxR_C_like"/>
    <property type="match status" value="1"/>
</dbReference>
<dbReference type="InterPro" id="IPR041664">
    <property type="entry name" value="AAA_16"/>
</dbReference>
<keyword evidence="2" id="KW-0067">ATP-binding</keyword>
<dbReference type="PROSITE" id="PS00622">
    <property type="entry name" value="HTH_LUXR_1"/>
    <property type="match status" value="1"/>
</dbReference>
<name>A0ABW5GUB0_9PSEU</name>
<dbReference type="InterPro" id="IPR036388">
    <property type="entry name" value="WH-like_DNA-bd_sf"/>
</dbReference>
<dbReference type="InterPro" id="IPR027417">
    <property type="entry name" value="P-loop_NTPase"/>
</dbReference>
<sequence>MRAESSRALIGRQAEIRHLEALLGAARRGKGGVLVLRGEPGTGKSALLAYTRSAASGFLVLDGTGVECETELPFAALHRMCMPVLGRLGGLPGTHRAALEVAFGVAPGVPDPFRIGLAVLELLGGEARQRPLVGLVDDTHWLDDASARAMAFVARRIATVPVALVFAEYPSGPAQELPGLVLGGLGEAAARTLLSTAIRAPLDDRVRERVLAEARGNPLALLELPRTGGFEPPAASAVSRRIERGFLARAAELGPEVRLLLTLASAEPTGDAGLLWRAGHRLGITGAARNAAEGSGLIEIGTRVRFCHPVARSAIYRAAEAEWRHTAHRVLAEVTDPLTDPDRRAWHRAQAGTGPDEDVAAELERCASHARARGGMAATAAFLERAAALSLDPGRRTERTLAAARATLDAGATETAAELLGTVLAGTLDDHRRAEADRLRGRIAFTRKRDGEGPSLLLRAAGRLAGHEPERARDCLLEALEMGLVLGAGEVLDLVLATARVAPPPAHRPDMLAALVVLLTEGHRVATPLLRRVLTGHEGAEWVRRPTLAALLAVELWDLGTHDDVTQWLLKVGREDGVPAKVGLGLAHVAASAAHVGELDRAEAAIAEAEALDGVFCGTPWEYSRLHVSALRGRRKEALGLIEAAVAKARGEGRAIANANWAAAVLHNGLADYPAALAAARRATADGDLVFAGMALPELVEAAVRCGEPAEAGAALESLTERAEAGGTAWGLGVASYARALATGEEEHYRAAVGHLAEGTMIPYRGRAHLLYGEWLRRERRGRGAREHLRVAHELLSRAGMEAFAQRAAAELRATGEPPGSGSPRAGGPLTTQELRIARLVATGATSREVAGRLFLSPRTIDAHLRSIFRKLGITSRRQLRDLSGGVLGD</sequence>
<reference evidence="5" key="1">
    <citation type="journal article" date="2019" name="Int. J. Syst. Evol. Microbiol.">
        <title>The Global Catalogue of Microorganisms (GCM) 10K type strain sequencing project: providing services to taxonomists for standard genome sequencing and annotation.</title>
        <authorList>
            <consortium name="The Broad Institute Genomics Platform"/>
            <consortium name="The Broad Institute Genome Sequencing Center for Infectious Disease"/>
            <person name="Wu L."/>
            <person name="Ma J."/>
        </authorList>
    </citation>
    <scope>NUCLEOTIDE SEQUENCE [LARGE SCALE GENOMIC DNA]</scope>
    <source>
        <strain evidence="5">CGMCC 4.7643</strain>
    </source>
</reference>
<dbReference type="Gene3D" id="1.10.10.10">
    <property type="entry name" value="Winged helix-like DNA-binding domain superfamily/Winged helix DNA-binding domain"/>
    <property type="match status" value="1"/>
</dbReference>
<dbReference type="InterPro" id="IPR000792">
    <property type="entry name" value="Tscrpt_reg_LuxR_C"/>
</dbReference>
<dbReference type="Pfam" id="PF00196">
    <property type="entry name" value="GerE"/>
    <property type="match status" value="1"/>
</dbReference>
<organism evidence="4 5">
    <name type="scientific">Amycolatopsis samaneae</name>
    <dbReference type="NCBI Taxonomy" id="664691"/>
    <lineage>
        <taxon>Bacteria</taxon>
        <taxon>Bacillati</taxon>
        <taxon>Actinomycetota</taxon>
        <taxon>Actinomycetes</taxon>
        <taxon>Pseudonocardiales</taxon>
        <taxon>Pseudonocardiaceae</taxon>
        <taxon>Amycolatopsis</taxon>
    </lineage>
</organism>
<dbReference type="RefSeq" id="WP_345385525.1">
    <property type="nucleotide sequence ID" value="NZ_BAABHG010000001.1"/>
</dbReference>
<evidence type="ECO:0000313" key="4">
    <source>
        <dbReference type="EMBL" id="MFD2464455.1"/>
    </source>
</evidence>
<evidence type="ECO:0000259" key="3">
    <source>
        <dbReference type="PROSITE" id="PS50043"/>
    </source>
</evidence>
<dbReference type="PANTHER" id="PTHR16305:SF35">
    <property type="entry name" value="TRANSCRIPTIONAL ACTIVATOR DOMAIN"/>
    <property type="match status" value="1"/>
</dbReference>
<evidence type="ECO:0000313" key="5">
    <source>
        <dbReference type="Proteomes" id="UP001597419"/>
    </source>
</evidence>
<protein>
    <submittedName>
        <fullName evidence="4">LuxR family transcriptional regulator</fullName>
    </submittedName>
</protein>
<keyword evidence="5" id="KW-1185">Reference proteome</keyword>
<comment type="caution">
    <text evidence="4">The sequence shown here is derived from an EMBL/GenBank/DDBJ whole genome shotgun (WGS) entry which is preliminary data.</text>
</comment>
<dbReference type="PRINTS" id="PR00038">
    <property type="entry name" value="HTHLUXR"/>
</dbReference>